<gene>
    <name evidence="1" type="ORF">CTRI78_v005749</name>
</gene>
<accession>A0A4R8RDY0</accession>
<protein>
    <submittedName>
        <fullName evidence="1">Uncharacterized protein</fullName>
    </submittedName>
</protein>
<dbReference type="AlphaFoldDB" id="A0A4R8RDY0"/>
<dbReference type="EMBL" id="RYZW01000049">
    <property type="protein sequence ID" value="TDZ55015.1"/>
    <property type="molecule type" value="Genomic_DNA"/>
</dbReference>
<reference evidence="1 2" key="1">
    <citation type="submission" date="2018-12" db="EMBL/GenBank/DDBJ databases">
        <title>Genome sequence and assembly of Colletotrichum trifolii.</title>
        <authorList>
            <person name="Gan P."/>
            <person name="Shirasu K."/>
        </authorList>
    </citation>
    <scope>NUCLEOTIDE SEQUENCE [LARGE SCALE GENOMIC DNA]</scope>
    <source>
        <strain evidence="1 2">543-2</strain>
    </source>
</reference>
<evidence type="ECO:0000313" key="1">
    <source>
        <dbReference type="EMBL" id="TDZ55015.1"/>
    </source>
</evidence>
<name>A0A4R8RDY0_COLTR</name>
<proteinExistence type="predicted"/>
<sequence length="94" mass="10571">MQLALVHEQRRDLGYAALAARATRGFKTAVRSGAWRRSGRDRRRWELLLKSPEATVGRDGRRQEKRAAAAHGWGEDPAHFQLPAWAALKPSSIL</sequence>
<organism evidence="1 2">
    <name type="scientific">Colletotrichum trifolii</name>
    <dbReference type="NCBI Taxonomy" id="5466"/>
    <lineage>
        <taxon>Eukaryota</taxon>
        <taxon>Fungi</taxon>
        <taxon>Dikarya</taxon>
        <taxon>Ascomycota</taxon>
        <taxon>Pezizomycotina</taxon>
        <taxon>Sordariomycetes</taxon>
        <taxon>Hypocreomycetidae</taxon>
        <taxon>Glomerellales</taxon>
        <taxon>Glomerellaceae</taxon>
        <taxon>Colletotrichum</taxon>
        <taxon>Colletotrichum orbiculare species complex</taxon>
    </lineage>
</organism>
<evidence type="ECO:0000313" key="2">
    <source>
        <dbReference type="Proteomes" id="UP000295703"/>
    </source>
</evidence>
<dbReference type="Proteomes" id="UP000295703">
    <property type="component" value="Unassembled WGS sequence"/>
</dbReference>
<keyword evidence="2" id="KW-1185">Reference proteome</keyword>
<comment type="caution">
    <text evidence="1">The sequence shown here is derived from an EMBL/GenBank/DDBJ whole genome shotgun (WGS) entry which is preliminary data.</text>
</comment>